<protein>
    <submittedName>
        <fullName evidence="2">Uncharacterized protein</fullName>
    </submittedName>
</protein>
<dbReference type="OrthoDB" id="5872154at2759"/>
<dbReference type="EMBL" id="CP045903">
    <property type="protein sequence ID" value="QQP39656.1"/>
    <property type="molecule type" value="Genomic_DNA"/>
</dbReference>
<keyword evidence="3" id="KW-1185">Reference proteome</keyword>
<name>A0A7T8JZ93_CALRO</name>
<gene>
    <name evidence="2" type="ORF">FKW44_020607</name>
</gene>
<feature type="compositionally biased region" description="Basic and acidic residues" evidence="1">
    <location>
        <begin position="1"/>
        <end position="11"/>
    </location>
</feature>
<organism evidence="2 3">
    <name type="scientific">Caligus rogercresseyi</name>
    <name type="common">Sea louse</name>
    <dbReference type="NCBI Taxonomy" id="217165"/>
    <lineage>
        <taxon>Eukaryota</taxon>
        <taxon>Metazoa</taxon>
        <taxon>Ecdysozoa</taxon>
        <taxon>Arthropoda</taxon>
        <taxon>Crustacea</taxon>
        <taxon>Multicrustacea</taxon>
        <taxon>Hexanauplia</taxon>
        <taxon>Copepoda</taxon>
        <taxon>Siphonostomatoida</taxon>
        <taxon>Caligidae</taxon>
        <taxon>Caligus</taxon>
    </lineage>
</organism>
<sequence>VASPHDRRLSMDPKSVMFSDGVRPGGDLAADLEGSPDTHHHRYPSHRSGRVGVVDALGCRTLDEACCRMRVCPLSRVWDPRIPWNWRLHSNEGPPLPFLSI</sequence>
<accession>A0A7T8JZ93</accession>
<dbReference type="Proteomes" id="UP000595437">
    <property type="component" value="Chromosome 14"/>
</dbReference>
<reference evidence="3" key="1">
    <citation type="submission" date="2021-01" db="EMBL/GenBank/DDBJ databases">
        <title>Caligus Genome Assembly.</title>
        <authorList>
            <person name="Gallardo-Escarate C."/>
        </authorList>
    </citation>
    <scope>NUCLEOTIDE SEQUENCE [LARGE SCALE GENOMIC DNA]</scope>
</reference>
<dbReference type="AlphaFoldDB" id="A0A7T8JZ93"/>
<evidence type="ECO:0000313" key="2">
    <source>
        <dbReference type="EMBL" id="QQP39656.1"/>
    </source>
</evidence>
<evidence type="ECO:0000313" key="3">
    <source>
        <dbReference type="Proteomes" id="UP000595437"/>
    </source>
</evidence>
<evidence type="ECO:0000256" key="1">
    <source>
        <dbReference type="SAM" id="MobiDB-lite"/>
    </source>
</evidence>
<feature type="non-terminal residue" evidence="2">
    <location>
        <position position="1"/>
    </location>
</feature>
<feature type="region of interest" description="Disordered" evidence="1">
    <location>
        <begin position="1"/>
        <end position="47"/>
    </location>
</feature>
<proteinExistence type="predicted"/>